<dbReference type="PANTHER" id="PTHR38431">
    <property type="entry name" value="BLL2305 PROTEIN"/>
    <property type="match status" value="1"/>
</dbReference>
<name>A0A934W8C0_9BURK</name>
<evidence type="ECO:0000313" key="4">
    <source>
        <dbReference type="Proteomes" id="UP000622890"/>
    </source>
</evidence>
<evidence type="ECO:0000313" key="3">
    <source>
        <dbReference type="EMBL" id="MBK4736618.1"/>
    </source>
</evidence>
<dbReference type="GO" id="GO:0003700">
    <property type="term" value="F:DNA-binding transcription factor activity"/>
    <property type="evidence" value="ECO:0007669"/>
    <property type="project" value="InterPro"/>
</dbReference>
<organism evidence="3 4">
    <name type="scientific">Noviherbaspirillum pedocola</name>
    <dbReference type="NCBI Taxonomy" id="2801341"/>
    <lineage>
        <taxon>Bacteria</taxon>
        <taxon>Pseudomonadati</taxon>
        <taxon>Pseudomonadota</taxon>
        <taxon>Betaproteobacteria</taxon>
        <taxon>Burkholderiales</taxon>
        <taxon>Oxalobacteraceae</taxon>
        <taxon>Noviherbaspirillum</taxon>
    </lineage>
</organism>
<feature type="domain" description="PBP" evidence="2">
    <location>
        <begin position="137"/>
        <end position="326"/>
    </location>
</feature>
<reference evidence="3" key="1">
    <citation type="submission" date="2021-01" db="EMBL/GenBank/DDBJ databases">
        <title>Genome sequence of strain Noviherbaspirillum sp. DKR-6.</title>
        <authorList>
            <person name="Chaudhary D.K."/>
        </authorList>
    </citation>
    <scope>NUCLEOTIDE SEQUENCE</scope>
    <source>
        <strain evidence="3">DKR-6</strain>
    </source>
</reference>
<dbReference type="EMBL" id="JAEPBG010000008">
    <property type="protein sequence ID" value="MBK4736618.1"/>
    <property type="molecule type" value="Genomic_DNA"/>
</dbReference>
<dbReference type="PANTHER" id="PTHR38431:SF1">
    <property type="entry name" value="BLL2305 PROTEIN"/>
    <property type="match status" value="1"/>
</dbReference>
<dbReference type="InterPro" id="IPR024370">
    <property type="entry name" value="PBP_domain"/>
</dbReference>
<dbReference type="RefSeq" id="WP_200594230.1">
    <property type="nucleotide sequence ID" value="NZ_JAEPBG010000008.1"/>
</dbReference>
<dbReference type="InterPro" id="IPR036390">
    <property type="entry name" value="WH_DNA-bd_sf"/>
</dbReference>
<dbReference type="Pfam" id="PF12727">
    <property type="entry name" value="PBP_like"/>
    <property type="match status" value="1"/>
</dbReference>
<feature type="domain" description="HTH lysR-type" evidence="1">
    <location>
        <begin position="26"/>
        <end position="81"/>
    </location>
</feature>
<dbReference type="InterPro" id="IPR000847">
    <property type="entry name" value="LysR_HTH_N"/>
</dbReference>
<dbReference type="Pfam" id="PF00126">
    <property type="entry name" value="HTH_1"/>
    <property type="match status" value="1"/>
</dbReference>
<comment type="caution">
    <text evidence="3">The sequence shown here is derived from an EMBL/GenBank/DDBJ whole genome shotgun (WGS) entry which is preliminary data.</text>
</comment>
<accession>A0A934W8C0</accession>
<sequence>MLHIRLAYAFDAQPGAKRQLDNPLFAILSAVHRSGSVGEAARELELSYRHVWGALKKWEDELGQELLLWNRGKRARLSLFGEKLLYAEERARARAQPLVANLVAEMEREFALAFDPGVHVLSLYASHDIALTRLKDFTAKEGGLHLDMRFCGSTDALNALSRGECMMAGLHVGEDRAPGSLTQRTFKRLLKPGLHKLISFVGREQGLMVAPGNPLRISSVDDLKRAKVRFVNRQNGSGTRIEIDQMLERAGIAPSAVNGYERMEATHLAVAAAVASNGADVGFGIRAAAAAYGLNFIPMMREQYYLACLKESLEQPAVKRLMELLRREGWKEAIADLPGYDSAGAGEVQSLKAAFPWYSFKGTKPGHEA</sequence>
<dbReference type="InterPro" id="IPR036388">
    <property type="entry name" value="WH-like_DNA-bd_sf"/>
</dbReference>
<dbReference type="Gene3D" id="3.40.190.290">
    <property type="match status" value="1"/>
</dbReference>
<gene>
    <name evidence="3" type="ORF">JJB74_18490</name>
</gene>
<dbReference type="Gene3D" id="1.10.10.10">
    <property type="entry name" value="Winged helix-like DNA-binding domain superfamily/Winged helix DNA-binding domain"/>
    <property type="match status" value="1"/>
</dbReference>
<dbReference type="Proteomes" id="UP000622890">
    <property type="component" value="Unassembled WGS sequence"/>
</dbReference>
<proteinExistence type="predicted"/>
<dbReference type="AlphaFoldDB" id="A0A934W8C0"/>
<dbReference type="SUPFAM" id="SSF53850">
    <property type="entry name" value="Periplasmic binding protein-like II"/>
    <property type="match status" value="1"/>
</dbReference>
<keyword evidence="4" id="KW-1185">Reference proteome</keyword>
<evidence type="ECO:0000259" key="1">
    <source>
        <dbReference type="Pfam" id="PF00126"/>
    </source>
</evidence>
<dbReference type="SUPFAM" id="SSF46785">
    <property type="entry name" value="Winged helix' DNA-binding domain"/>
    <property type="match status" value="1"/>
</dbReference>
<evidence type="ECO:0000259" key="2">
    <source>
        <dbReference type="Pfam" id="PF12727"/>
    </source>
</evidence>
<protein>
    <submittedName>
        <fullName evidence="3">Helix-turn-helix transcriptional regulator</fullName>
    </submittedName>
</protein>